<dbReference type="KEGG" id="hlm:DV707_11765"/>
<dbReference type="Pfam" id="PF23954">
    <property type="entry name" value="DUF7283"/>
    <property type="match status" value="1"/>
</dbReference>
<organism evidence="2 3">
    <name type="scientific">Halobellus limi</name>
    <dbReference type="NCBI Taxonomy" id="699433"/>
    <lineage>
        <taxon>Archaea</taxon>
        <taxon>Methanobacteriati</taxon>
        <taxon>Methanobacteriota</taxon>
        <taxon>Stenosarchaea group</taxon>
        <taxon>Halobacteria</taxon>
        <taxon>Halobacteriales</taxon>
        <taxon>Haloferacaceae</taxon>
        <taxon>Halobellus</taxon>
    </lineage>
</organism>
<reference evidence="1 4" key="2">
    <citation type="journal article" date="2019" name="Nat. Commun.">
        <title>A new type of DNA phosphorothioation-based antiviral system in archaea.</title>
        <authorList>
            <person name="Xiong L."/>
            <person name="Liu S."/>
            <person name="Chen S."/>
            <person name="Xiao Y."/>
            <person name="Zhu B."/>
            <person name="Gao Y."/>
            <person name="Zhang Y."/>
            <person name="Chen B."/>
            <person name="Luo J."/>
            <person name="Deng Z."/>
            <person name="Chen X."/>
            <person name="Wang L."/>
            <person name="Chen S."/>
        </authorList>
    </citation>
    <scope>NUCLEOTIDE SEQUENCE [LARGE SCALE GENOMIC DNA]</scope>
    <source>
        <strain evidence="1 4">CGMCC 1.10331</strain>
    </source>
</reference>
<dbReference type="Proteomes" id="UP000296733">
    <property type="component" value="Chromosome"/>
</dbReference>
<name>A0A1H5YYV9_9EURY</name>
<dbReference type="AlphaFoldDB" id="A0A1H5YYV9"/>
<evidence type="ECO:0000313" key="1">
    <source>
        <dbReference type="EMBL" id="QCC48283.1"/>
    </source>
</evidence>
<evidence type="ECO:0000313" key="4">
    <source>
        <dbReference type="Proteomes" id="UP000296733"/>
    </source>
</evidence>
<evidence type="ECO:0000313" key="2">
    <source>
        <dbReference type="EMBL" id="SEG29224.1"/>
    </source>
</evidence>
<dbReference type="Proteomes" id="UP000236740">
    <property type="component" value="Unassembled WGS sequence"/>
</dbReference>
<dbReference type="EMBL" id="FNVN01000002">
    <property type="protein sequence ID" value="SEG29224.1"/>
    <property type="molecule type" value="Genomic_DNA"/>
</dbReference>
<dbReference type="InterPro" id="IPR055707">
    <property type="entry name" value="DUF7283"/>
</dbReference>
<sequence length="159" mass="16619">MFELTVDAWYGWIGLSLAGVALVGAAAGLPTAPPPDAGAAGATVDRVAAAEYAATGEHPLDADEIRLGTRRIGLRSDSGTAHATLSFGPVTPVPTEGSPLRDVLYGTPPERAFDSPEAFRQAVVDARADASDAPWRTVDRTLIVRRLSWEGVNVVLVDA</sequence>
<keyword evidence="3" id="KW-1185">Reference proteome</keyword>
<dbReference type="GeneID" id="39858780"/>
<dbReference type="EMBL" id="CP031311">
    <property type="protein sequence ID" value="QCC48283.1"/>
    <property type="molecule type" value="Genomic_DNA"/>
</dbReference>
<protein>
    <submittedName>
        <fullName evidence="2">Uncharacterized protein</fullName>
    </submittedName>
</protein>
<proteinExistence type="predicted"/>
<dbReference type="RefSeq" id="WP_103991514.1">
    <property type="nucleotide sequence ID" value="NZ_CP031311.1"/>
</dbReference>
<dbReference type="OrthoDB" id="157493at2157"/>
<gene>
    <name evidence="1" type="ORF">DV707_11765</name>
    <name evidence="2" type="ORF">SAMN04488133_1780</name>
</gene>
<accession>A0A1H5YYV9</accession>
<reference evidence="2 3" key="1">
    <citation type="submission" date="2016-10" db="EMBL/GenBank/DDBJ databases">
        <authorList>
            <person name="de Groot N.N."/>
        </authorList>
    </citation>
    <scope>NUCLEOTIDE SEQUENCE [LARGE SCALE GENOMIC DNA]</scope>
    <source>
        <strain evidence="2 3">CGMCC 1.10331</strain>
    </source>
</reference>
<evidence type="ECO:0000313" key="3">
    <source>
        <dbReference type="Proteomes" id="UP000236740"/>
    </source>
</evidence>